<dbReference type="InterPro" id="IPR000868">
    <property type="entry name" value="Isochorismatase-like_dom"/>
</dbReference>
<evidence type="ECO:0000256" key="1">
    <source>
        <dbReference type="ARBA" id="ARBA00006336"/>
    </source>
</evidence>
<evidence type="ECO:0000313" key="9">
    <source>
        <dbReference type="EMBL" id="NMG76945.1"/>
    </source>
</evidence>
<dbReference type="InterPro" id="IPR052347">
    <property type="entry name" value="Isochorismatase_Nicotinamidase"/>
</dbReference>
<keyword evidence="3" id="KW-0479">Metal-binding</keyword>
<comment type="pathway">
    <text evidence="5">Cofactor biosynthesis; nicotinate biosynthesis; nicotinate from nicotinamide: step 1/1.</text>
</comment>
<dbReference type="PANTHER" id="PTHR11080:SF2">
    <property type="entry name" value="LD05707P"/>
    <property type="match status" value="1"/>
</dbReference>
<keyword evidence="4" id="KW-0378">Hydrolase</keyword>
<gene>
    <name evidence="9" type="ORF">GPA25_19515</name>
</gene>
<comment type="caution">
    <text evidence="9">The sequence shown here is derived from an EMBL/GenBank/DDBJ whole genome shotgun (WGS) entry which is preliminary data.</text>
</comment>
<evidence type="ECO:0000313" key="10">
    <source>
        <dbReference type="Proteomes" id="UP000648984"/>
    </source>
</evidence>
<dbReference type="RefSeq" id="WP_169262081.1">
    <property type="nucleotide sequence ID" value="NZ_WTVQ01000045.1"/>
</dbReference>
<organism evidence="9 10">
    <name type="scientific">Aromatoleum diolicum</name>
    <dbReference type="NCBI Taxonomy" id="75796"/>
    <lineage>
        <taxon>Bacteria</taxon>
        <taxon>Pseudomonadati</taxon>
        <taxon>Pseudomonadota</taxon>
        <taxon>Betaproteobacteria</taxon>
        <taxon>Rhodocyclales</taxon>
        <taxon>Rhodocyclaceae</taxon>
        <taxon>Aromatoleum</taxon>
    </lineage>
</organism>
<evidence type="ECO:0000256" key="4">
    <source>
        <dbReference type="ARBA" id="ARBA00022801"/>
    </source>
</evidence>
<evidence type="ECO:0000256" key="2">
    <source>
        <dbReference type="ARBA" id="ARBA00022642"/>
    </source>
</evidence>
<sequence>MEGSIGRIDLRAGDALILVDVQKDFLPGGSLPVPHGDEVLVPLQRLIDRFTRHGLPVVATRDWHPSDHCSFHDRGGPWPPHCVADTPGAEFAPALALPDAITIVSKAVTADLDAYSGFGNTELDDLLHQAHARRLFVGGLATDYCVLNTVTDGLAKGYAVMLLTDAIRAVDVLPGDGARAIAEMERRGAIAITSGRITD</sequence>
<name>A0ABX1QIF8_9RHOO</name>
<protein>
    <recommendedName>
        <fullName evidence="6">nicotinamidase</fullName>
        <ecNumber evidence="6">3.5.1.19</ecNumber>
    </recommendedName>
    <alternativeName>
        <fullName evidence="7">Nicotinamide deamidase</fullName>
    </alternativeName>
</protein>
<keyword evidence="10" id="KW-1185">Reference proteome</keyword>
<feature type="domain" description="Isochorismatase-like" evidence="8">
    <location>
        <begin position="15"/>
        <end position="194"/>
    </location>
</feature>
<dbReference type="InterPro" id="IPR036380">
    <property type="entry name" value="Isochorismatase-like_sf"/>
</dbReference>
<evidence type="ECO:0000256" key="5">
    <source>
        <dbReference type="ARBA" id="ARBA00037900"/>
    </source>
</evidence>
<dbReference type="Pfam" id="PF00857">
    <property type="entry name" value="Isochorismatase"/>
    <property type="match status" value="1"/>
</dbReference>
<dbReference type="PANTHER" id="PTHR11080">
    <property type="entry name" value="PYRAZINAMIDASE/NICOTINAMIDASE"/>
    <property type="match status" value="1"/>
</dbReference>
<keyword evidence="2" id="KW-0662">Pyridine nucleotide biosynthesis</keyword>
<dbReference type="SUPFAM" id="SSF52499">
    <property type="entry name" value="Isochorismatase-like hydrolases"/>
    <property type="match status" value="1"/>
</dbReference>
<proteinExistence type="inferred from homology"/>
<evidence type="ECO:0000256" key="7">
    <source>
        <dbReference type="ARBA" id="ARBA00043224"/>
    </source>
</evidence>
<comment type="similarity">
    <text evidence="1">Belongs to the isochorismatase family.</text>
</comment>
<evidence type="ECO:0000256" key="6">
    <source>
        <dbReference type="ARBA" id="ARBA00039017"/>
    </source>
</evidence>
<reference evidence="9 10" key="1">
    <citation type="submission" date="2019-12" db="EMBL/GenBank/DDBJ databases">
        <title>Comparative genomics gives insights into the taxonomy of the Azoarcus-Aromatoleum group and reveals separate origins of nif in the plant-associated Azoarcus and non-plant-associated Aromatoleum sub-groups.</title>
        <authorList>
            <person name="Lafos M."/>
            <person name="Maluk M."/>
            <person name="Batista M."/>
            <person name="Junghare M."/>
            <person name="Carmona M."/>
            <person name="Faoro H."/>
            <person name="Cruz L.M."/>
            <person name="Battistoni F."/>
            <person name="De Souza E."/>
            <person name="Pedrosa F."/>
            <person name="Chen W.-M."/>
            <person name="Poole P.S."/>
            <person name="Dixon R.A."/>
            <person name="James E.K."/>
        </authorList>
    </citation>
    <scope>NUCLEOTIDE SEQUENCE [LARGE SCALE GENOMIC DNA]</scope>
    <source>
        <strain evidence="9 10">22Lin</strain>
    </source>
</reference>
<dbReference type="Gene3D" id="3.40.50.850">
    <property type="entry name" value="Isochorismatase-like"/>
    <property type="match status" value="1"/>
</dbReference>
<evidence type="ECO:0000259" key="8">
    <source>
        <dbReference type="Pfam" id="PF00857"/>
    </source>
</evidence>
<dbReference type="EC" id="3.5.1.19" evidence="6"/>
<dbReference type="EMBL" id="WTVQ01000045">
    <property type="protein sequence ID" value="NMG76945.1"/>
    <property type="molecule type" value="Genomic_DNA"/>
</dbReference>
<evidence type="ECO:0000256" key="3">
    <source>
        <dbReference type="ARBA" id="ARBA00022723"/>
    </source>
</evidence>
<accession>A0ABX1QIF8</accession>
<dbReference type="Proteomes" id="UP000648984">
    <property type="component" value="Unassembled WGS sequence"/>
</dbReference>